<feature type="transmembrane region" description="Helical" evidence="1">
    <location>
        <begin position="133"/>
        <end position="151"/>
    </location>
</feature>
<evidence type="ECO:0000313" key="2">
    <source>
        <dbReference type="EMBL" id="OJJ14567.1"/>
    </source>
</evidence>
<reference evidence="2" key="1">
    <citation type="submission" date="2016-10" db="EMBL/GenBank/DDBJ databases">
        <title>CRISPR-Cas defence system in Roseofilum reptotaenium: evidence of a bacteriophage-cyanobacterium arms race in the coral black band disease.</title>
        <authorList>
            <person name="Buerger P."/>
            <person name="Wood-Charlson E.M."/>
            <person name="Weynberg K.D."/>
            <person name="Willis B."/>
            <person name="Van Oppen M.J."/>
        </authorList>
    </citation>
    <scope>NUCLEOTIDE SEQUENCE [LARGE SCALE GENOMIC DNA]</scope>
    <source>
        <strain evidence="2">AO1-A</strain>
    </source>
</reference>
<evidence type="ECO:0000313" key="3">
    <source>
        <dbReference type="Proteomes" id="UP000183940"/>
    </source>
</evidence>
<evidence type="ECO:0008006" key="4">
    <source>
        <dbReference type="Google" id="ProtNLM"/>
    </source>
</evidence>
<proteinExistence type="predicted"/>
<dbReference type="STRING" id="1925591.BI308_24960"/>
<evidence type="ECO:0000256" key="1">
    <source>
        <dbReference type="SAM" id="Phobius"/>
    </source>
</evidence>
<feature type="transmembrane region" description="Helical" evidence="1">
    <location>
        <begin position="77"/>
        <end position="93"/>
    </location>
</feature>
<keyword evidence="1" id="KW-0812">Transmembrane</keyword>
<dbReference type="EMBL" id="MLAW01000079">
    <property type="protein sequence ID" value="OJJ14567.1"/>
    <property type="molecule type" value="Genomic_DNA"/>
</dbReference>
<organism evidence="2 3">
    <name type="scientific">Roseofilum reptotaenium AO1-A</name>
    <dbReference type="NCBI Taxonomy" id="1925591"/>
    <lineage>
        <taxon>Bacteria</taxon>
        <taxon>Bacillati</taxon>
        <taxon>Cyanobacteriota</taxon>
        <taxon>Cyanophyceae</taxon>
        <taxon>Desertifilales</taxon>
        <taxon>Desertifilaceae</taxon>
        <taxon>Roseofilum</taxon>
    </lineage>
</organism>
<keyword evidence="1" id="KW-1133">Transmembrane helix</keyword>
<protein>
    <recommendedName>
        <fullName evidence="4">DUF1097 domain-containing protein</fullName>
    </recommendedName>
</protein>
<keyword evidence="3" id="KW-1185">Reference proteome</keyword>
<dbReference type="Pfam" id="PF06496">
    <property type="entry name" value="DUF1097"/>
    <property type="match status" value="1"/>
</dbReference>
<accession>A0A1L9QJL0</accession>
<feature type="transmembrane region" description="Helical" evidence="1">
    <location>
        <begin position="28"/>
        <end position="47"/>
    </location>
</feature>
<name>A0A1L9QJL0_9CYAN</name>
<keyword evidence="1" id="KW-0472">Membrane</keyword>
<comment type="caution">
    <text evidence="2">The sequence shown here is derived from an EMBL/GenBank/DDBJ whole genome shotgun (WGS) entry which is preliminary data.</text>
</comment>
<dbReference type="Proteomes" id="UP000183940">
    <property type="component" value="Unassembled WGS sequence"/>
</dbReference>
<dbReference type="AlphaFoldDB" id="A0A1L9QJL0"/>
<gene>
    <name evidence="2" type="ORF">BI308_24960</name>
</gene>
<sequence length="167" mass="16808">MKQAEALSISIGVLGGIDVFLTATVLPLPVWVTFTAWASFFIVGGGVDGFKKSVACNITGILIAGASLLAIELIGPTPIVAAIVVGIGSAAMVQASKLPFTAGITPAIVWGFSQTVGTAAVTGNPMTSPFLENPVAIAIAAMIVGAIFGYLSELWGKAMTTAPETAA</sequence>
<dbReference type="InterPro" id="IPR009476">
    <property type="entry name" value="DUF1097"/>
</dbReference>